<dbReference type="Proteomes" id="UP000655550">
    <property type="component" value="Unassembled WGS sequence"/>
</dbReference>
<evidence type="ECO:0000313" key="2">
    <source>
        <dbReference type="EMBL" id="GGH92992.1"/>
    </source>
</evidence>
<accession>A0ABQ2ANK5</accession>
<evidence type="ECO:0000313" key="3">
    <source>
        <dbReference type="Proteomes" id="UP000655550"/>
    </source>
</evidence>
<organism evidence="2 3">
    <name type="scientific">Pseudomonas fluvialis</name>
    <dbReference type="NCBI Taxonomy" id="1793966"/>
    <lineage>
        <taxon>Bacteria</taxon>
        <taxon>Pseudomonadati</taxon>
        <taxon>Pseudomonadota</taxon>
        <taxon>Gammaproteobacteria</taxon>
        <taxon>Pseudomonadales</taxon>
        <taxon>Pseudomonadaceae</taxon>
        <taxon>Pseudomonas</taxon>
    </lineage>
</organism>
<proteinExistence type="predicted"/>
<dbReference type="EMBL" id="BMDE01000004">
    <property type="protein sequence ID" value="GGH92992.1"/>
    <property type="molecule type" value="Genomic_DNA"/>
</dbReference>
<name>A0ABQ2ANK5_9PSED</name>
<feature type="domain" description="Type 4 fimbrial biogenesis protein PilX N-terminal" evidence="1">
    <location>
        <begin position="11"/>
        <end position="60"/>
    </location>
</feature>
<gene>
    <name evidence="2" type="ORF">GCM10007363_16570</name>
</gene>
<sequence>MISSTPKNQNGAALLIALVLLAVITVLTVSNMREVTLEGRMTANRAESLHLINATEAALREAEKRFDTTVNVIDKIEPRNENCMKNNAYRAFANKPCILASANKSTFLTAMVNNPLKAIVTSFNWKGSDTDAASNNDRVYWMPYRGTDHKANSSLSAKAYWNTTLIDQINPEYGAALTGEGTYFYLITAQANDKLASQSTNAVISLGLNK</sequence>
<dbReference type="Pfam" id="PF14341">
    <property type="entry name" value="PilX_N"/>
    <property type="match status" value="1"/>
</dbReference>
<reference evidence="3" key="1">
    <citation type="journal article" date="2019" name="Int. J. Syst. Evol. Microbiol.">
        <title>The Global Catalogue of Microorganisms (GCM) 10K type strain sequencing project: providing services to taxonomists for standard genome sequencing and annotation.</title>
        <authorList>
            <consortium name="The Broad Institute Genomics Platform"/>
            <consortium name="The Broad Institute Genome Sequencing Center for Infectious Disease"/>
            <person name="Wu L."/>
            <person name="Ma J."/>
        </authorList>
    </citation>
    <scope>NUCLEOTIDE SEQUENCE [LARGE SCALE GENOMIC DNA]</scope>
    <source>
        <strain evidence="3">CCM 8778</strain>
    </source>
</reference>
<dbReference type="InterPro" id="IPR025746">
    <property type="entry name" value="PilX_N_dom"/>
</dbReference>
<comment type="caution">
    <text evidence="2">The sequence shown here is derived from an EMBL/GenBank/DDBJ whole genome shotgun (WGS) entry which is preliminary data.</text>
</comment>
<protein>
    <recommendedName>
        <fullName evidence="1">Type 4 fimbrial biogenesis protein PilX N-terminal domain-containing protein</fullName>
    </recommendedName>
</protein>
<dbReference type="RefSeq" id="WP_093985114.1">
    <property type="nucleotide sequence ID" value="NZ_BMDE01000004.1"/>
</dbReference>
<keyword evidence="3" id="KW-1185">Reference proteome</keyword>
<evidence type="ECO:0000259" key="1">
    <source>
        <dbReference type="Pfam" id="PF14341"/>
    </source>
</evidence>